<comment type="caution">
    <text evidence="2">The sequence shown here is derived from an EMBL/GenBank/DDBJ whole genome shotgun (WGS) entry which is preliminary data.</text>
</comment>
<dbReference type="Proteomes" id="UP000295431">
    <property type="component" value="Unassembled WGS sequence"/>
</dbReference>
<dbReference type="Gene3D" id="3.10.180.10">
    <property type="entry name" value="2,3-Dihydroxybiphenyl 1,2-Dioxygenase, domain 1"/>
    <property type="match status" value="1"/>
</dbReference>
<dbReference type="EMBL" id="SMJW01000218">
    <property type="protein sequence ID" value="TDC08386.1"/>
    <property type="molecule type" value="Genomic_DNA"/>
</dbReference>
<evidence type="ECO:0000313" key="3">
    <source>
        <dbReference type="Proteomes" id="UP000295431"/>
    </source>
</evidence>
<accession>A0A4V2XKY8</accession>
<organism evidence="2 3">
    <name type="scientific">Actinomadura bangladeshensis</name>
    <dbReference type="NCBI Taxonomy" id="453573"/>
    <lineage>
        <taxon>Bacteria</taxon>
        <taxon>Bacillati</taxon>
        <taxon>Actinomycetota</taxon>
        <taxon>Actinomycetes</taxon>
        <taxon>Streptosporangiales</taxon>
        <taxon>Thermomonosporaceae</taxon>
        <taxon>Actinomadura</taxon>
    </lineage>
</organism>
<dbReference type="OrthoDB" id="3212826at2"/>
<dbReference type="SUPFAM" id="SSF54593">
    <property type="entry name" value="Glyoxalase/Bleomycin resistance protein/Dihydroxybiphenyl dioxygenase"/>
    <property type="match status" value="1"/>
</dbReference>
<keyword evidence="2" id="KW-0223">Dioxygenase</keyword>
<dbReference type="RefSeq" id="WP_131943714.1">
    <property type="nucleotide sequence ID" value="NZ_BAAAMX010000047.1"/>
</dbReference>
<dbReference type="GO" id="GO:0051213">
    <property type="term" value="F:dioxygenase activity"/>
    <property type="evidence" value="ECO:0007669"/>
    <property type="project" value="UniProtKB-KW"/>
</dbReference>
<dbReference type="AlphaFoldDB" id="A0A4V2XKY8"/>
<protein>
    <submittedName>
        <fullName evidence="2">Glyoxalase/bleomycin resistance/dioxygenase family protein</fullName>
    </submittedName>
</protein>
<feature type="domain" description="Glyoxalase-like" evidence="1">
    <location>
        <begin position="9"/>
        <end position="109"/>
    </location>
</feature>
<gene>
    <name evidence="2" type="ORF">E1284_31025</name>
</gene>
<dbReference type="CDD" id="cd06587">
    <property type="entry name" value="VOC"/>
    <property type="match status" value="1"/>
</dbReference>
<evidence type="ECO:0000259" key="1">
    <source>
        <dbReference type="Pfam" id="PF18029"/>
    </source>
</evidence>
<dbReference type="InterPro" id="IPR041581">
    <property type="entry name" value="Glyoxalase_6"/>
</dbReference>
<evidence type="ECO:0000313" key="2">
    <source>
        <dbReference type="EMBL" id="TDC08386.1"/>
    </source>
</evidence>
<proteinExistence type="predicted"/>
<sequence length="126" mass="13197">MHRSRLVGILIDTPAAQAGAAADFWSAALGAQVHPAPGEEQFTVLAGAVPGLFTVVQAVDDAPRYHLDIETDDLAAEVARLTALGAEPVSSWQDAHTLRAPGGHLLCVVPVHSAPETFAESARTWP</sequence>
<keyword evidence="3" id="KW-1185">Reference proteome</keyword>
<keyword evidence="2" id="KW-0560">Oxidoreductase</keyword>
<name>A0A4V2XKY8_9ACTN</name>
<dbReference type="Pfam" id="PF18029">
    <property type="entry name" value="Glyoxalase_6"/>
    <property type="match status" value="1"/>
</dbReference>
<reference evidence="2 3" key="1">
    <citation type="submission" date="2019-03" db="EMBL/GenBank/DDBJ databases">
        <title>Draft genome sequences of novel Actinobacteria.</title>
        <authorList>
            <person name="Sahin N."/>
            <person name="Ay H."/>
            <person name="Saygin H."/>
        </authorList>
    </citation>
    <scope>NUCLEOTIDE SEQUENCE [LARGE SCALE GENOMIC DNA]</scope>
    <source>
        <strain evidence="2 3">DSM 45347</strain>
    </source>
</reference>
<dbReference type="InterPro" id="IPR029068">
    <property type="entry name" value="Glyas_Bleomycin-R_OHBP_Dase"/>
</dbReference>